<evidence type="ECO:0000313" key="1">
    <source>
        <dbReference type="EMBL" id="RHW18227.1"/>
    </source>
</evidence>
<dbReference type="InterPro" id="IPR036390">
    <property type="entry name" value="WH_DNA-bd_sf"/>
</dbReference>
<dbReference type="Gene3D" id="1.10.10.10">
    <property type="entry name" value="Winged helix-like DNA-binding domain superfamily/Winged helix DNA-binding domain"/>
    <property type="match status" value="1"/>
</dbReference>
<dbReference type="EMBL" id="QWLV01000002">
    <property type="protein sequence ID" value="RHW18227.1"/>
    <property type="molecule type" value="Genomic_DNA"/>
</dbReference>
<proteinExistence type="predicted"/>
<keyword evidence="2" id="KW-1185">Reference proteome</keyword>
<protein>
    <recommendedName>
        <fullName evidence="3">MarR family transcriptional regulator</fullName>
    </recommendedName>
</protein>
<dbReference type="AlphaFoldDB" id="A0A396RNY2"/>
<comment type="caution">
    <text evidence="1">The sequence shown here is derived from an EMBL/GenBank/DDBJ whole genome shotgun (WGS) entry which is preliminary data.</text>
</comment>
<accession>A0A396RNY2</accession>
<name>A0A396RNY2_9SPHN</name>
<reference evidence="1 2" key="1">
    <citation type="submission" date="2018-08" db="EMBL/GenBank/DDBJ databases">
        <title>The multiple taxonomic identification of Sphingomonas gilva.</title>
        <authorList>
            <person name="Zhu D."/>
            <person name="Zheng S."/>
        </authorList>
    </citation>
    <scope>NUCLEOTIDE SEQUENCE [LARGE SCALE GENOMIC DNA]</scope>
    <source>
        <strain evidence="1 2">ZDH117</strain>
    </source>
</reference>
<dbReference type="SUPFAM" id="SSF46785">
    <property type="entry name" value="Winged helix' DNA-binding domain"/>
    <property type="match status" value="1"/>
</dbReference>
<evidence type="ECO:0000313" key="2">
    <source>
        <dbReference type="Proteomes" id="UP000266693"/>
    </source>
</evidence>
<gene>
    <name evidence="1" type="ORF">D1610_07035</name>
</gene>
<dbReference type="InterPro" id="IPR036388">
    <property type="entry name" value="WH-like_DNA-bd_sf"/>
</dbReference>
<organism evidence="1 2">
    <name type="scientific">Sphingomonas gilva</name>
    <dbReference type="NCBI Taxonomy" id="2305907"/>
    <lineage>
        <taxon>Bacteria</taxon>
        <taxon>Pseudomonadati</taxon>
        <taxon>Pseudomonadota</taxon>
        <taxon>Alphaproteobacteria</taxon>
        <taxon>Sphingomonadales</taxon>
        <taxon>Sphingomonadaceae</taxon>
        <taxon>Sphingomonas</taxon>
    </lineage>
</organism>
<sequence length="85" mass="9447">MNIFGELSWDVLLDLFVAHKTGTNIAVSSACISSGSPTTTELHHIDALQDRGLVERRSDPDDLRRIWLSITARGRDLMLKCLAKP</sequence>
<evidence type="ECO:0008006" key="3">
    <source>
        <dbReference type="Google" id="ProtNLM"/>
    </source>
</evidence>
<dbReference type="Proteomes" id="UP000266693">
    <property type="component" value="Unassembled WGS sequence"/>
</dbReference>